<dbReference type="Proteomes" id="UP000030764">
    <property type="component" value="Unassembled WGS sequence"/>
</dbReference>
<sequence length="95" mass="10620">MEQCTAMQLPSLFSTVTIIPLLSKSIKVTLSESEEMEAIVFFAVLSALNLTGPADPFSNHFLDWIILFWVILVNPRFISDDGSVERLKLICSNLC</sequence>
<gene>
    <name evidence="1" type="ORF">M513_04053</name>
</gene>
<evidence type="ECO:0000313" key="2">
    <source>
        <dbReference type="Proteomes" id="UP000030764"/>
    </source>
</evidence>
<dbReference type="AlphaFoldDB" id="A0A085MD39"/>
<protein>
    <submittedName>
        <fullName evidence="1">Uncharacterized protein</fullName>
    </submittedName>
</protein>
<keyword evidence="2" id="KW-1185">Reference proteome</keyword>
<evidence type="ECO:0000313" key="1">
    <source>
        <dbReference type="EMBL" id="KFD55135.1"/>
    </source>
</evidence>
<dbReference type="EMBL" id="KL363202">
    <property type="protein sequence ID" value="KFD55135.1"/>
    <property type="molecule type" value="Genomic_DNA"/>
</dbReference>
<proteinExistence type="predicted"/>
<organism evidence="1 2">
    <name type="scientific">Trichuris suis</name>
    <name type="common">pig whipworm</name>
    <dbReference type="NCBI Taxonomy" id="68888"/>
    <lineage>
        <taxon>Eukaryota</taxon>
        <taxon>Metazoa</taxon>
        <taxon>Ecdysozoa</taxon>
        <taxon>Nematoda</taxon>
        <taxon>Enoplea</taxon>
        <taxon>Dorylaimia</taxon>
        <taxon>Trichinellida</taxon>
        <taxon>Trichuridae</taxon>
        <taxon>Trichuris</taxon>
    </lineage>
</organism>
<accession>A0A085MD39</accession>
<name>A0A085MD39_9BILA</name>
<reference evidence="1 2" key="1">
    <citation type="journal article" date="2014" name="Nat. Genet.">
        <title>Genome and transcriptome of the porcine whipworm Trichuris suis.</title>
        <authorList>
            <person name="Jex A.R."/>
            <person name="Nejsum P."/>
            <person name="Schwarz E.M."/>
            <person name="Hu L."/>
            <person name="Young N.D."/>
            <person name="Hall R.S."/>
            <person name="Korhonen P.K."/>
            <person name="Liao S."/>
            <person name="Thamsborg S."/>
            <person name="Xia J."/>
            <person name="Xu P."/>
            <person name="Wang S."/>
            <person name="Scheerlinck J.P."/>
            <person name="Hofmann A."/>
            <person name="Sternberg P.W."/>
            <person name="Wang J."/>
            <person name="Gasser R.B."/>
        </authorList>
    </citation>
    <scope>NUCLEOTIDE SEQUENCE [LARGE SCALE GENOMIC DNA]</scope>
    <source>
        <strain evidence="1">DCEP-RM93M</strain>
    </source>
</reference>